<dbReference type="SMART" id="SM00401">
    <property type="entry name" value="ZnF_GATA"/>
    <property type="match status" value="1"/>
</dbReference>
<evidence type="ECO:0000256" key="4">
    <source>
        <dbReference type="ARBA" id="ARBA00022833"/>
    </source>
</evidence>
<evidence type="ECO:0000256" key="1">
    <source>
        <dbReference type="ARBA" id="ARBA00004123"/>
    </source>
</evidence>
<evidence type="ECO:0000313" key="12">
    <source>
        <dbReference type="EMBL" id="THU69470.1"/>
    </source>
</evidence>
<keyword evidence="7" id="KW-0539">Nucleus</keyword>
<reference evidence="12 13" key="1">
    <citation type="journal article" date="2019" name="Nat. Plants">
        <title>Genome sequencing of Musa balbisiana reveals subgenome evolution and function divergence in polyploid bananas.</title>
        <authorList>
            <person name="Yao X."/>
        </authorList>
    </citation>
    <scope>NUCLEOTIDE SEQUENCE [LARGE SCALE GENOMIC DNA]</scope>
    <source>
        <strain evidence="13">cv. DH-PKW</strain>
        <tissue evidence="12">Leaves</tissue>
    </source>
</reference>
<organism evidence="12 13">
    <name type="scientific">Musa balbisiana</name>
    <name type="common">Banana</name>
    <dbReference type="NCBI Taxonomy" id="52838"/>
    <lineage>
        <taxon>Eukaryota</taxon>
        <taxon>Viridiplantae</taxon>
        <taxon>Streptophyta</taxon>
        <taxon>Embryophyta</taxon>
        <taxon>Tracheophyta</taxon>
        <taxon>Spermatophyta</taxon>
        <taxon>Magnoliopsida</taxon>
        <taxon>Liliopsida</taxon>
        <taxon>Zingiberales</taxon>
        <taxon>Musaceae</taxon>
        <taxon>Musa</taxon>
    </lineage>
</organism>
<keyword evidence="5" id="KW-0805">Transcription regulation</keyword>
<dbReference type="CDD" id="cd00202">
    <property type="entry name" value="ZnF_GATA"/>
    <property type="match status" value="1"/>
</dbReference>
<dbReference type="InterPro" id="IPR044867">
    <property type="entry name" value="DEUBAD_dom"/>
</dbReference>
<feature type="compositionally biased region" description="Polar residues" evidence="9">
    <location>
        <begin position="535"/>
        <end position="545"/>
    </location>
</feature>
<dbReference type="Gene3D" id="1.10.2020.20">
    <property type="match status" value="1"/>
</dbReference>
<dbReference type="InterPro" id="IPR000679">
    <property type="entry name" value="Znf_GATA"/>
</dbReference>
<feature type="region of interest" description="Disordered" evidence="9">
    <location>
        <begin position="533"/>
        <end position="561"/>
    </location>
</feature>
<comment type="subcellular location">
    <subcellularLocation>
        <location evidence="1">Nucleus</location>
    </subcellularLocation>
</comment>
<name>A0A4S8K3T9_MUSBA</name>
<dbReference type="InterPro" id="IPR044589">
    <property type="entry name" value="GATA26/27"/>
</dbReference>
<dbReference type="GO" id="GO:0005634">
    <property type="term" value="C:nucleus"/>
    <property type="evidence" value="ECO:0007669"/>
    <property type="project" value="UniProtKB-SubCell"/>
</dbReference>
<evidence type="ECO:0000256" key="5">
    <source>
        <dbReference type="ARBA" id="ARBA00023015"/>
    </source>
</evidence>
<accession>A0A4S8K3T9</accession>
<dbReference type="SUPFAM" id="SSF57716">
    <property type="entry name" value="Glucocorticoid receptor-like (DNA-binding domain)"/>
    <property type="match status" value="1"/>
</dbReference>
<keyword evidence="6" id="KW-0804">Transcription</keyword>
<sequence>MGKQGPCHHCGVTSTPLWRNGPPEKPVLCNACGSRWRTKGSLTNYVPLHAREVFDSDELKVPKIKSVPIKPKNEKLQKIQQGNHKLESECEMQYCDQNFHKIVEGDISNRSSSGSAISGSDSCFHFGTNDASDLTGSVQSNVCDSIAPSKKIFMTRPKLSVEKLTKDLYSILHEEQASNLSRSSEDDLLYESGTALGSFEIGYGGVLIKHPNSESVDEESEASSFPVDKSYIMNEGYSGLSSFPVNTESKGTSLLNSGTDTMKSTTEMAQDSAKRVKISTEKLNIMQDRVSSLSSADLNVIINFESFMKYLTHDEQQLLMKYLPSIDNVKPPESLKSMFTSPQFLETLSYFQQLLREGTFDLSMSGADAEQRRTLNRLVSRNCTTFQWLDQYQKVKDAPSRKIKGGNGISSRQRLPGLSISASLKRHHDRQNQSYPEMKSTMRSPKRVCRSGCTNPPSRCFTRPNSSLITKEAGDMGDFVDHEGACFSPRRIFASPPDRSSMQFIADSSEGDVLLDVPSGVSFPEAELLYDPWEQKTSQIGSPTVSGVEASDLPSSSFANK</sequence>
<evidence type="ECO:0000259" key="10">
    <source>
        <dbReference type="PROSITE" id="PS50114"/>
    </source>
</evidence>
<keyword evidence="2" id="KW-0479">Metal-binding</keyword>
<dbReference type="GO" id="GO:0006355">
    <property type="term" value="P:regulation of DNA-templated transcription"/>
    <property type="evidence" value="ECO:0007669"/>
    <property type="project" value="InterPro"/>
</dbReference>
<keyword evidence="4" id="KW-0862">Zinc</keyword>
<feature type="domain" description="GATA-type" evidence="10">
    <location>
        <begin position="7"/>
        <end position="40"/>
    </location>
</feature>
<feature type="region of interest" description="Disordered" evidence="9">
    <location>
        <begin position="424"/>
        <end position="450"/>
    </location>
</feature>
<comment type="caution">
    <text evidence="12">The sequence shown here is derived from an EMBL/GenBank/DDBJ whole genome shotgun (WGS) entry which is preliminary data.</text>
</comment>
<evidence type="ECO:0000256" key="2">
    <source>
        <dbReference type="ARBA" id="ARBA00022723"/>
    </source>
</evidence>
<evidence type="ECO:0000256" key="3">
    <source>
        <dbReference type="ARBA" id="ARBA00022771"/>
    </source>
</evidence>
<keyword evidence="13" id="KW-1185">Reference proteome</keyword>
<evidence type="ECO:0000256" key="7">
    <source>
        <dbReference type="ARBA" id="ARBA00023242"/>
    </source>
</evidence>
<dbReference type="InterPro" id="IPR013088">
    <property type="entry name" value="Znf_NHR/GATA"/>
</dbReference>
<evidence type="ECO:0000256" key="8">
    <source>
        <dbReference type="PROSITE-ProRule" id="PRU00094"/>
    </source>
</evidence>
<dbReference type="Pfam" id="PF00320">
    <property type="entry name" value="GATA"/>
    <property type="match status" value="1"/>
</dbReference>
<evidence type="ECO:0000256" key="6">
    <source>
        <dbReference type="ARBA" id="ARBA00023163"/>
    </source>
</evidence>
<evidence type="ECO:0000259" key="11">
    <source>
        <dbReference type="PROSITE" id="PS51916"/>
    </source>
</evidence>
<dbReference type="Gene3D" id="3.30.50.10">
    <property type="entry name" value="Erythroid Transcription Factor GATA-1, subunit A"/>
    <property type="match status" value="1"/>
</dbReference>
<dbReference type="PANTHER" id="PTHR46855:SF1">
    <property type="entry name" value="GATA TRANSCRIPTION FACTOR 26"/>
    <property type="match status" value="1"/>
</dbReference>
<dbReference type="EMBL" id="PYDT01000002">
    <property type="protein sequence ID" value="THU69470.1"/>
    <property type="molecule type" value="Genomic_DNA"/>
</dbReference>
<dbReference type="PROSITE" id="PS51916">
    <property type="entry name" value="DEUBAD"/>
    <property type="match status" value="1"/>
</dbReference>
<feature type="domain" description="DEUBAD" evidence="11">
    <location>
        <begin position="289"/>
        <end position="402"/>
    </location>
</feature>
<gene>
    <name evidence="12" type="ORF">C4D60_Mb08t14760</name>
</gene>
<evidence type="ECO:0000256" key="9">
    <source>
        <dbReference type="SAM" id="MobiDB-lite"/>
    </source>
</evidence>
<dbReference type="AlphaFoldDB" id="A0A4S8K3T9"/>
<dbReference type="GO" id="GO:0008270">
    <property type="term" value="F:zinc ion binding"/>
    <property type="evidence" value="ECO:0007669"/>
    <property type="project" value="UniProtKB-KW"/>
</dbReference>
<keyword evidence="3 8" id="KW-0863">Zinc-finger</keyword>
<proteinExistence type="predicted"/>
<dbReference type="STRING" id="52838.A0A4S8K3T9"/>
<dbReference type="InterPro" id="IPR038108">
    <property type="entry name" value="RPN13_DEUBAD_sf"/>
</dbReference>
<evidence type="ECO:0000313" key="13">
    <source>
        <dbReference type="Proteomes" id="UP000317650"/>
    </source>
</evidence>
<dbReference type="InterPro" id="IPR028020">
    <property type="entry name" value="ASX_DEUBAD_dom"/>
</dbReference>
<dbReference type="PROSITE" id="PS00344">
    <property type="entry name" value="GATA_ZN_FINGER_1"/>
    <property type="match status" value="1"/>
</dbReference>
<dbReference type="Pfam" id="PF13919">
    <property type="entry name" value="ASXH"/>
    <property type="match status" value="1"/>
</dbReference>
<dbReference type="PROSITE" id="PS50114">
    <property type="entry name" value="GATA_ZN_FINGER_2"/>
    <property type="match status" value="1"/>
</dbReference>
<protein>
    <submittedName>
        <fullName evidence="12">Uncharacterized protein</fullName>
    </submittedName>
</protein>
<dbReference type="Proteomes" id="UP000317650">
    <property type="component" value="Chromosome 8"/>
</dbReference>
<dbReference type="GO" id="GO:0043565">
    <property type="term" value="F:sequence-specific DNA binding"/>
    <property type="evidence" value="ECO:0007669"/>
    <property type="project" value="InterPro"/>
</dbReference>
<dbReference type="PANTHER" id="PTHR46855">
    <property type="entry name" value="OSJNBB0038F03.10 PROTEIN"/>
    <property type="match status" value="1"/>
</dbReference>